<protein>
    <submittedName>
        <fullName evidence="4">M81 family metallopeptidase</fullName>
    </submittedName>
</protein>
<name>A0ABS1X027_9GAMM</name>
<evidence type="ECO:0000259" key="2">
    <source>
        <dbReference type="Pfam" id="PF07171"/>
    </source>
</evidence>
<reference evidence="4 5" key="1">
    <citation type="journal article" date="2021" name="Int. J. Syst. Evol. Microbiol.">
        <title>Steroidobacter gossypii sp. nov., isolated from soil of cotton cropping field.</title>
        <authorList>
            <person name="Huang R."/>
            <person name="Yang S."/>
            <person name="Zhen C."/>
            <person name="Liu W."/>
        </authorList>
    </citation>
    <scope>NUCLEOTIDE SEQUENCE [LARGE SCALE GENOMIC DNA]</scope>
    <source>
        <strain evidence="4 5">S1-65</strain>
    </source>
</reference>
<dbReference type="InterPro" id="IPR015995">
    <property type="entry name" value="MlrC_N"/>
</dbReference>
<evidence type="ECO:0000256" key="1">
    <source>
        <dbReference type="SAM" id="SignalP"/>
    </source>
</evidence>
<accession>A0ABS1X027</accession>
<dbReference type="PROSITE" id="PS51318">
    <property type="entry name" value="TAT"/>
    <property type="match status" value="1"/>
</dbReference>
<feature type="signal peptide" evidence="1">
    <location>
        <begin position="1"/>
        <end position="27"/>
    </location>
</feature>
<keyword evidence="1" id="KW-0732">Signal</keyword>
<dbReference type="RefSeq" id="WP_203168692.1">
    <property type="nucleotide sequence ID" value="NZ_JAEVLS010000004.1"/>
</dbReference>
<keyword evidence="5" id="KW-1185">Reference proteome</keyword>
<feature type="domain" description="Microcystin LR degradation protein MlrC C-terminal" evidence="2">
    <location>
        <begin position="355"/>
        <end position="503"/>
    </location>
</feature>
<dbReference type="EMBL" id="JAEVLS010000004">
    <property type="protein sequence ID" value="MBM0106571.1"/>
    <property type="molecule type" value="Genomic_DNA"/>
</dbReference>
<dbReference type="Proteomes" id="UP000661077">
    <property type="component" value="Unassembled WGS sequence"/>
</dbReference>
<feature type="chain" id="PRO_5045442355" evidence="1">
    <location>
        <begin position="28"/>
        <end position="542"/>
    </location>
</feature>
<dbReference type="InterPro" id="IPR010799">
    <property type="entry name" value="MlrC_C"/>
</dbReference>
<proteinExistence type="predicted"/>
<dbReference type="InterPro" id="IPR006311">
    <property type="entry name" value="TAT_signal"/>
</dbReference>
<comment type="caution">
    <text evidence="4">The sequence shown here is derived from an EMBL/GenBank/DDBJ whole genome shotgun (WGS) entry which is preliminary data.</text>
</comment>
<evidence type="ECO:0000259" key="3">
    <source>
        <dbReference type="Pfam" id="PF07364"/>
    </source>
</evidence>
<evidence type="ECO:0000313" key="5">
    <source>
        <dbReference type="Proteomes" id="UP000661077"/>
    </source>
</evidence>
<gene>
    <name evidence="4" type="ORF">JM946_17720</name>
</gene>
<organism evidence="4 5">
    <name type="scientific">Steroidobacter gossypii</name>
    <dbReference type="NCBI Taxonomy" id="2805490"/>
    <lineage>
        <taxon>Bacteria</taxon>
        <taxon>Pseudomonadati</taxon>
        <taxon>Pseudomonadota</taxon>
        <taxon>Gammaproteobacteria</taxon>
        <taxon>Steroidobacterales</taxon>
        <taxon>Steroidobacteraceae</taxon>
        <taxon>Steroidobacter</taxon>
    </lineage>
</organism>
<sequence length="542" mass="59197">MKISRREVLAGLGLGSAAAALPLAAGAQSAARSNAATRKIRIACMHFSHETVTFLPYDTTTEDFIYEGSPARGEALLSASPEGYMGGFVKVAREHANVELVGIESPLGSKKGSGSGWITKQAFDHFTERMIADLKAQGPFDGAYLSLHGAMGVRDVAKPEATLARRVREVIGPKGFIAGTFDPHGNEDDEFLRYANLAFCIKYYPHYDGHLQGERAARTLIRCIRGDYKPTTATAKPPIITPSVLQWTGQSPWMDLVQRALVWEAREPDVYVSFYYGFAFMDAADAGMTFQVMTNGDPELARHIADDMGQTAWRLRDELVHGTKVHRHKEGVALAKQAMQKGAVPIVLADHSDRTGAATWLLGQIIEQKLSNTLIGTIADEDAINALRKKGVKVGDNFDMEIGGKLDVSAGKPVRVVGKVHTVSGGLTRGSSQAGGSQLWVSVKFGDNNVVVISPYLSQIVQPQSFTQLGIDPNQFKAFAIKSRVHFRRGFYDSGYAKTILLVEPDDPFVGTVRLEALNYKHLKLDKFYPYGKNVTYPTTST</sequence>
<evidence type="ECO:0000313" key="4">
    <source>
        <dbReference type="EMBL" id="MBM0106571.1"/>
    </source>
</evidence>
<feature type="domain" description="Microcystin LR degradation protein MlrC N-terminal" evidence="3">
    <location>
        <begin position="41"/>
        <end position="322"/>
    </location>
</feature>
<dbReference type="Pfam" id="PF07171">
    <property type="entry name" value="MlrC_C"/>
    <property type="match status" value="1"/>
</dbReference>
<dbReference type="Pfam" id="PF07364">
    <property type="entry name" value="DUF1485"/>
    <property type="match status" value="1"/>
</dbReference>